<accession>A0A6A6WE25</accession>
<dbReference type="Proteomes" id="UP000799437">
    <property type="component" value="Unassembled WGS sequence"/>
</dbReference>
<dbReference type="EMBL" id="ML996568">
    <property type="protein sequence ID" value="KAF2760439.1"/>
    <property type="molecule type" value="Genomic_DNA"/>
</dbReference>
<evidence type="ECO:0000313" key="7">
    <source>
        <dbReference type="EMBL" id="KAF2760439.1"/>
    </source>
</evidence>
<keyword evidence="5" id="KW-0560">Oxidoreductase</keyword>
<reference evidence="7" key="1">
    <citation type="journal article" date="2020" name="Stud. Mycol.">
        <title>101 Dothideomycetes genomes: a test case for predicting lifestyles and emergence of pathogens.</title>
        <authorList>
            <person name="Haridas S."/>
            <person name="Albert R."/>
            <person name="Binder M."/>
            <person name="Bloem J."/>
            <person name="Labutti K."/>
            <person name="Salamov A."/>
            <person name="Andreopoulos B."/>
            <person name="Baker S."/>
            <person name="Barry K."/>
            <person name="Bills G."/>
            <person name="Bluhm B."/>
            <person name="Cannon C."/>
            <person name="Castanera R."/>
            <person name="Culley D."/>
            <person name="Daum C."/>
            <person name="Ezra D."/>
            <person name="Gonzalez J."/>
            <person name="Henrissat B."/>
            <person name="Kuo A."/>
            <person name="Liang C."/>
            <person name="Lipzen A."/>
            <person name="Lutzoni F."/>
            <person name="Magnuson J."/>
            <person name="Mondo S."/>
            <person name="Nolan M."/>
            <person name="Ohm R."/>
            <person name="Pangilinan J."/>
            <person name="Park H.-J."/>
            <person name="Ramirez L."/>
            <person name="Alfaro M."/>
            <person name="Sun H."/>
            <person name="Tritt A."/>
            <person name="Yoshinaga Y."/>
            <person name="Zwiers L.-H."/>
            <person name="Turgeon B."/>
            <person name="Goodwin S."/>
            <person name="Spatafora J."/>
            <person name="Crous P."/>
            <person name="Grigoriev I."/>
        </authorList>
    </citation>
    <scope>NUCLEOTIDE SEQUENCE</scope>
    <source>
        <strain evidence="7">CBS 121739</strain>
    </source>
</reference>
<organism evidence="7 8">
    <name type="scientific">Pseudovirgaria hyperparasitica</name>
    <dbReference type="NCBI Taxonomy" id="470096"/>
    <lineage>
        <taxon>Eukaryota</taxon>
        <taxon>Fungi</taxon>
        <taxon>Dikarya</taxon>
        <taxon>Ascomycota</taxon>
        <taxon>Pezizomycotina</taxon>
        <taxon>Dothideomycetes</taxon>
        <taxon>Dothideomycetes incertae sedis</taxon>
        <taxon>Acrospermales</taxon>
        <taxon>Acrospermaceae</taxon>
        <taxon>Pseudovirgaria</taxon>
    </lineage>
</organism>
<dbReference type="PANTHER" id="PTHR43303">
    <property type="entry name" value="NADPH DEHYDROGENASE C23G7.10C-RELATED"/>
    <property type="match status" value="1"/>
</dbReference>
<feature type="domain" description="NADH:flavin oxidoreductase/NADH oxidase N-terminal" evidence="6">
    <location>
        <begin position="46"/>
        <end position="386"/>
    </location>
</feature>
<dbReference type="Pfam" id="PF00724">
    <property type="entry name" value="Oxidored_FMN"/>
    <property type="match status" value="1"/>
</dbReference>
<keyword evidence="8" id="KW-1185">Reference proteome</keyword>
<dbReference type="GO" id="GO:0003959">
    <property type="term" value="F:NADPH dehydrogenase activity"/>
    <property type="evidence" value="ECO:0007669"/>
    <property type="project" value="InterPro"/>
</dbReference>
<dbReference type="Gene3D" id="3.20.20.70">
    <property type="entry name" value="Aldolase class I"/>
    <property type="match status" value="1"/>
</dbReference>
<dbReference type="InterPro" id="IPR044152">
    <property type="entry name" value="YqjM-like"/>
</dbReference>
<name>A0A6A6WE25_9PEZI</name>
<protein>
    <submittedName>
        <fullName evidence="7">NADH:flavin oxidoreductase/NADH oxidase</fullName>
    </submittedName>
</protein>
<evidence type="ECO:0000256" key="1">
    <source>
        <dbReference type="ARBA" id="ARBA00001917"/>
    </source>
</evidence>
<dbReference type="CDD" id="cd02932">
    <property type="entry name" value="OYE_YqiM_FMN"/>
    <property type="match status" value="1"/>
</dbReference>
<evidence type="ECO:0000256" key="5">
    <source>
        <dbReference type="ARBA" id="ARBA00023002"/>
    </source>
</evidence>
<evidence type="ECO:0000256" key="3">
    <source>
        <dbReference type="ARBA" id="ARBA00022643"/>
    </source>
</evidence>
<proteinExistence type="predicted"/>
<evidence type="ECO:0000256" key="2">
    <source>
        <dbReference type="ARBA" id="ARBA00022630"/>
    </source>
</evidence>
<sequence>MTTTHHSVEYAEEAPHLVNKAAPRISYFTPAQEPPSGTALDENVPKLFKPLKIRGLTLQNRIALSPLCQYSAEDGHFTDWHLAHLGGIISRGPGIAIFEATSVTPQGRITPEDSGLWQDSQIAPLKRVVDFAHSQNQKVAIQLGHAGRKASTVAPWLSSGAVAGPELNGWPDDVYAPSAIPFNEHHATPKAMTLQDIQDFKTAYLKSVNRALKAGFDAIEIHNAHGYLLHEFLSPVSNQRTDQYGGSFENRVRLTLEVVSMVRNAIPEDMPLFLRISATDWLEETELKDQSWRVEDTIRLAPLLAARGVDLLDVSSGGLHPLQHPHTGPAYQSPFAKAVKEKVGDKMLVSTVGSITEGKQANQLLEDGLDVVIAGRIFLKNPGLVWAWAEELGVEINKANQIRWPFGGRGKKAGAHKK</sequence>
<dbReference type="GO" id="GO:0010181">
    <property type="term" value="F:FMN binding"/>
    <property type="evidence" value="ECO:0007669"/>
    <property type="project" value="InterPro"/>
</dbReference>
<dbReference type="InterPro" id="IPR001155">
    <property type="entry name" value="OxRdtase_FMN_N"/>
</dbReference>
<dbReference type="PANTHER" id="PTHR43303:SF4">
    <property type="entry name" value="NADPH DEHYDROGENASE C23G7.10C-RELATED"/>
    <property type="match status" value="1"/>
</dbReference>
<dbReference type="OrthoDB" id="72788at2759"/>
<dbReference type="GeneID" id="54483740"/>
<keyword evidence="4" id="KW-0521">NADP</keyword>
<dbReference type="InterPro" id="IPR013785">
    <property type="entry name" value="Aldolase_TIM"/>
</dbReference>
<keyword evidence="3" id="KW-0288">FMN</keyword>
<dbReference type="AlphaFoldDB" id="A0A6A6WE25"/>
<evidence type="ECO:0000256" key="4">
    <source>
        <dbReference type="ARBA" id="ARBA00022857"/>
    </source>
</evidence>
<dbReference type="RefSeq" id="XP_033602890.1">
    <property type="nucleotide sequence ID" value="XM_033742686.1"/>
</dbReference>
<keyword evidence="2" id="KW-0285">Flavoprotein</keyword>
<gene>
    <name evidence="7" type="ORF">EJ05DRAFT_462497</name>
</gene>
<evidence type="ECO:0000313" key="8">
    <source>
        <dbReference type="Proteomes" id="UP000799437"/>
    </source>
</evidence>
<evidence type="ECO:0000259" key="6">
    <source>
        <dbReference type="Pfam" id="PF00724"/>
    </source>
</evidence>
<dbReference type="GO" id="GO:0050661">
    <property type="term" value="F:NADP binding"/>
    <property type="evidence" value="ECO:0007669"/>
    <property type="project" value="InterPro"/>
</dbReference>
<dbReference type="SUPFAM" id="SSF51395">
    <property type="entry name" value="FMN-linked oxidoreductases"/>
    <property type="match status" value="1"/>
</dbReference>
<comment type="cofactor">
    <cofactor evidence="1">
        <name>FMN</name>
        <dbReference type="ChEBI" id="CHEBI:58210"/>
    </cofactor>
</comment>